<evidence type="ECO:0000256" key="1">
    <source>
        <dbReference type="ARBA" id="ARBA00004651"/>
    </source>
</evidence>
<dbReference type="OrthoDB" id="9811198at2"/>
<dbReference type="Pfam" id="PF02308">
    <property type="entry name" value="MgtC"/>
    <property type="match status" value="1"/>
</dbReference>
<feature type="transmembrane region" description="Helical" evidence="7">
    <location>
        <begin position="56"/>
        <end position="75"/>
    </location>
</feature>
<evidence type="ECO:0000256" key="2">
    <source>
        <dbReference type="ARBA" id="ARBA00009298"/>
    </source>
</evidence>
<evidence type="ECO:0000313" key="9">
    <source>
        <dbReference type="EMBL" id="ABF41624.1"/>
    </source>
</evidence>
<keyword evidence="4 7" id="KW-0812">Transmembrane</keyword>
<feature type="transmembrane region" description="Helical" evidence="7">
    <location>
        <begin position="135"/>
        <end position="154"/>
    </location>
</feature>
<organism evidence="9 10">
    <name type="scientific">Koribacter versatilis (strain Ellin345)</name>
    <dbReference type="NCBI Taxonomy" id="204669"/>
    <lineage>
        <taxon>Bacteria</taxon>
        <taxon>Pseudomonadati</taxon>
        <taxon>Acidobacteriota</taxon>
        <taxon>Terriglobia</taxon>
        <taxon>Terriglobales</taxon>
        <taxon>Candidatus Korobacteraceae</taxon>
        <taxon>Candidatus Korobacter</taxon>
    </lineage>
</organism>
<feature type="transmembrane region" description="Helical" evidence="7">
    <location>
        <begin position="87"/>
        <end position="105"/>
    </location>
</feature>
<dbReference type="EnsemblBacteria" id="ABF41624">
    <property type="protein sequence ID" value="ABF41624"/>
    <property type="gene ID" value="Acid345_2623"/>
</dbReference>
<dbReference type="AlphaFoldDB" id="Q1INC6"/>
<dbReference type="STRING" id="204669.Acid345_2623"/>
<keyword evidence="10" id="KW-1185">Reference proteome</keyword>
<sequence length="242" mass="26078">MICCNSMNLPNWAGTYSFHFEPLWILGSNLFRVGLAAVLGGCIGLERELKHKPAGLRTNMFICLGAAMFTVLSAELAGEFTGDHTRVAAQIIPGIGFIGAGSILHSRGSVQGITTAATLFVVASVGMAAGGGMYLTAVLSTILILLSLIGLGFVETKFNLKPIPTLYEVYGENADELTNHINELLEDMHHVMESVQVSKSNGHYRMQFVVTSTLGERQRLLSSLQAVSCITRVNTFSAPERE</sequence>
<evidence type="ECO:0000313" key="10">
    <source>
        <dbReference type="Proteomes" id="UP000002432"/>
    </source>
</evidence>
<dbReference type="eggNOG" id="COG1285">
    <property type="taxonomic scope" value="Bacteria"/>
</dbReference>
<accession>Q1INC6</accession>
<dbReference type="Proteomes" id="UP000002432">
    <property type="component" value="Chromosome"/>
</dbReference>
<gene>
    <name evidence="9" type="ordered locus">Acid345_2623</name>
</gene>
<dbReference type="HOGENOM" id="CLU_079292_0_0_0"/>
<evidence type="ECO:0000256" key="6">
    <source>
        <dbReference type="ARBA" id="ARBA00023136"/>
    </source>
</evidence>
<evidence type="ECO:0000256" key="7">
    <source>
        <dbReference type="SAM" id="Phobius"/>
    </source>
</evidence>
<evidence type="ECO:0000256" key="3">
    <source>
        <dbReference type="ARBA" id="ARBA00022475"/>
    </source>
</evidence>
<comment type="similarity">
    <text evidence="2">Belongs to the MgtC/SapB family.</text>
</comment>
<dbReference type="PRINTS" id="PR01837">
    <property type="entry name" value="MGTCSAPBPROT"/>
</dbReference>
<dbReference type="InterPro" id="IPR049177">
    <property type="entry name" value="MgtC_SapB_SrpB_YhiD_N"/>
</dbReference>
<dbReference type="PANTHER" id="PTHR33778:SF1">
    <property type="entry name" value="MAGNESIUM TRANSPORTER YHID-RELATED"/>
    <property type="match status" value="1"/>
</dbReference>
<keyword evidence="6 7" id="KW-0472">Membrane</keyword>
<keyword evidence="3" id="KW-1003">Cell membrane</keyword>
<dbReference type="KEGG" id="aba:Acid345_2623"/>
<protein>
    <submittedName>
        <fullName evidence="9">MgtC/SapB transporter</fullName>
    </submittedName>
</protein>
<name>Q1INC6_KORVE</name>
<feature type="domain" description="MgtC/SapB/SrpB/YhiD N-terminal" evidence="8">
    <location>
        <begin position="35"/>
        <end position="155"/>
    </location>
</feature>
<reference evidence="9 10" key="1">
    <citation type="journal article" date="2009" name="Appl. Environ. Microbiol.">
        <title>Three genomes from the phylum Acidobacteria provide insight into the lifestyles of these microorganisms in soils.</title>
        <authorList>
            <person name="Ward N.L."/>
            <person name="Challacombe J.F."/>
            <person name="Janssen P.H."/>
            <person name="Henrissat B."/>
            <person name="Coutinho P.M."/>
            <person name="Wu M."/>
            <person name="Xie G."/>
            <person name="Haft D.H."/>
            <person name="Sait M."/>
            <person name="Badger J."/>
            <person name="Barabote R.D."/>
            <person name="Bradley B."/>
            <person name="Brettin T.S."/>
            <person name="Brinkac L.M."/>
            <person name="Bruce D."/>
            <person name="Creasy T."/>
            <person name="Daugherty S.C."/>
            <person name="Davidsen T.M."/>
            <person name="DeBoy R.T."/>
            <person name="Detter J.C."/>
            <person name="Dodson R.J."/>
            <person name="Durkin A.S."/>
            <person name="Ganapathy A."/>
            <person name="Gwinn-Giglio M."/>
            <person name="Han C.S."/>
            <person name="Khouri H."/>
            <person name="Kiss H."/>
            <person name="Kothari S.P."/>
            <person name="Madupu R."/>
            <person name="Nelson K.E."/>
            <person name="Nelson W.C."/>
            <person name="Paulsen I."/>
            <person name="Penn K."/>
            <person name="Ren Q."/>
            <person name="Rosovitz M.J."/>
            <person name="Selengut J.D."/>
            <person name="Shrivastava S."/>
            <person name="Sullivan S.A."/>
            <person name="Tapia R."/>
            <person name="Thompson L.S."/>
            <person name="Watkins K.L."/>
            <person name="Yang Q."/>
            <person name="Yu C."/>
            <person name="Zafar N."/>
            <person name="Zhou L."/>
            <person name="Kuske C.R."/>
        </authorList>
    </citation>
    <scope>NUCLEOTIDE SEQUENCE [LARGE SCALE GENOMIC DNA]</scope>
    <source>
        <strain evidence="9 10">Ellin345</strain>
    </source>
</reference>
<proteinExistence type="inferred from homology"/>
<keyword evidence="5 7" id="KW-1133">Transmembrane helix</keyword>
<feature type="transmembrane region" description="Helical" evidence="7">
    <location>
        <begin position="112"/>
        <end position="129"/>
    </location>
</feature>
<evidence type="ECO:0000259" key="8">
    <source>
        <dbReference type="Pfam" id="PF02308"/>
    </source>
</evidence>
<evidence type="ECO:0000256" key="4">
    <source>
        <dbReference type="ARBA" id="ARBA00022692"/>
    </source>
</evidence>
<comment type="subcellular location">
    <subcellularLocation>
        <location evidence="1">Cell membrane</location>
        <topology evidence="1">Multi-pass membrane protein</topology>
    </subcellularLocation>
</comment>
<evidence type="ECO:0000256" key="5">
    <source>
        <dbReference type="ARBA" id="ARBA00022989"/>
    </source>
</evidence>
<dbReference type="GO" id="GO:0005886">
    <property type="term" value="C:plasma membrane"/>
    <property type="evidence" value="ECO:0007669"/>
    <property type="project" value="UniProtKB-SubCell"/>
</dbReference>
<dbReference type="EMBL" id="CP000360">
    <property type="protein sequence ID" value="ABF41624.1"/>
    <property type="molecule type" value="Genomic_DNA"/>
</dbReference>
<feature type="transmembrane region" description="Helical" evidence="7">
    <location>
        <begin position="23"/>
        <end position="44"/>
    </location>
</feature>
<dbReference type="InterPro" id="IPR003416">
    <property type="entry name" value="MgtC/SapB/SrpB/YhiD_fam"/>
</dbReference>
<dbReference type="PANTHER" id="PTHR33778">
    <property type="entry name" value="PROTEIN MGTC"/>
    <property type="match status" value="1"/>
</dbReference>